<evidence type="ECO:0000313" key="2">
    <source>
        <dbReference type="Proteomes" id="UP001144978"/>
    </source>
</evidence>
<organism evidence="1 2">
    <name type="scientific">Trametes sanguinea</name>
    <dbReference type="NCBI Taxonomy" id="158606"/>
    <lineage>
        <taxon>Eukaryota</taxon>
        <taxon>Fungi</taxon>
        <taxon>Dikarya</taxon>
        <taxon>Basidiomycota</taxon>
        <taxon>Agaricomycotina</taxon>
        <taxon>Agaricomycetes</taxon>
        <taxon>Polyporales</taxon>
        <taxon>Polyporaceae</taxon>
        <taxon>Trametes</taxon>
    </lineage>
</organism>
<evidence type="ECO:0000313" key="1">
    <source>
        <dbReference type="EMBL" id="KAJ2956390.1"/>
    </source>
</evidence>
<comment type="caution">
    <text evidence="1">The sequence shown here is derived from an EMBL/GenBank/DDBJ whole genome shotgun (WGS) entry which is preliminary data.</text>
</comment>
<name>A0ACC1MBG9_9APHY</name>
<dbReference type="Proteomes" id="UP001144978">
    <property type="component" value="Unassembled WGS sequence"/>
</dbReference>
<dbReference type="EMBL" id="JANSHE010007786">
    <property type="protein sequence ID" value="KAJ2956390.1"/>
    <property type="molecule type" value="Genomic_DNA"/>
</dbReference>
<proteinExistence type="predicted"/>
<accession>A0ACC1MBG9</accession>
<protein>
    <submittedName>
        <fullName evidence="1">Uncharacterized protein</fullName>
    </submittedName>
</protein>
<gene>
    <name evidence="1" type="ORF">NUW54_g14671</name>
</gene>
<reference evidence="1" key="1">
    <citation type="submission" date="2022-08" db="EMBL/GenBank/DDBJ databases">
        <title>Genome Sequence of Pycnoporus sanguineus.</title>
        <authorList>
            <person name="Buettner E."/>
        </authorList>
    </citation>
    <scope>NUCLEOTIDE SEQUENCE</scope>
    <source>
        <strain evidence="1">CG-C14</strain>
    </source>
</reference>
<sequence length="215" mass="23314">MCRTSPGVDTAASSRPASRAPSRPPSSAAPETPVLERAFSRNPSIRVTPGSSHGHGTERKPSLVRRNSLPSMSQRTSMVASEVTSERPLRVVVQAGTLDRLVDVLVHGLQGVSVSVSDDNGEMPLTDRKTREVRVDMDDFSQVWWNVFRSFVKPQVLFEVRSRAVGALRACAHASVSSSALEEALHWRASGRSHADSRRDLARHPATVGSPGDDD</sequence>
<keyword evidence="2" id="KW-1185">Reference proteome</keyword>